<feature type="compositionally biased region" description="Low complexity" evidence="1">
    <location>
        <begin position="81"/>
        <end position="93"/>
    </location>
</feature>
<feature type="signal peptide" evidence="2">
    <location>
        <begin position="1"/>
        <end position="24"/>
    </location>
</feature>
<keyword evidence="2" id="KW-0732">Signal</keyword>
<gene>
    <name evidence="3" type="ORF">FBZ93_109367</name>
</gene>
<dbReference type="InterPro" id="IPR011690">
    <property type="entry name" value="P_starv_induced_PsiF"/>
</dbReference>
<feature type="compositionally biased region" description="Basic and acidic residues" evidence="1">
    <location>
        <begin position="34"/>
        <end position="52"/>
    </location>
</feature>
<feature type="compositionally biased region" description="Basic and acidic residues" evidence="1">
    <location>
        <begin position="58"/>
        <end position="67"/>
    </location>
</feature>
<feature type="chain" id="PRO_5022028951" evidence="2">
    <location>
        <begin position="25"/>
        <end position="93"/>
    </location>
</feature>
<evidence type="ECO:0000256" key="2">
    <source>
        <dbReference type="SAM" id="SignalP"/>
    </source>
</evidence>
<feature type="region of interest" description="Disordered" evidence="1">
    <location>
        <begin position="30"/>
        <end position="93"/>
    </location>
</feature>
<name>A0A560LH65_9BRAD</name>
<dbReference type="AlphaFoldDB" id="A0A560LH65"/>
<dbReference type="Proteomes" id="UP000321304">
    <property type="component" value="Unassembled WGS sequence"/>
</dbReference>
<dbReference type="Pfam" id="PF07769">
    <property type="entry name" value="PsiF_repeat"/>
    <property type="match status" value="1"/>
</dbReference>
<proteinExistence type="predicted"/>
<protein>
    <submittedName>
        <fullName evidence="3">PsiF repeat-containing protein</fullName>
    </submittedName>
</protein>
<evidence type="ECO:0000313" key="3">
    <source>
        <dbReference type="EMBL" id="TWB94926.1"/>
    </source>
</evidence>
<sequence length="93" mass="9358">MMKISSLATVTALASALLIGGAFAQTAAPAAKDAAPKADAKMAKEAKPRTAESLECSKQADAKGLHGKERKKFRSECKKNASGGAAAAPAGTK</sequence>
<accession>A0A560LH65</accession>
<keyword evidence="4" id="KW-1185">Reference proteome</keyword>
<reference evidence="3 4" key="1">
    <citation type="submission" date="2019-06" db="EMBL/GenBank/DDBJ databases">
        <title>Genomic Encyclopedia of Type Strains, Phase IV (KMG-V): Genome sequencing to study the core and pangenomes of soil and plant-associated prokaryotes.</title>
        <authorList>
            <person name="Whitman W."/>
        </authorList>
    </citation>
    <scope>NUCLEOTIDE SEQUENCE [LARGE SCALE GENOMIC DNA]</scope>
    <source>
        <strain evidence="3 4">BR 10355</strain>
    </source>
</reference>
<comment type="caution">
    <text evidence="3">The sequence shown here is derived from an EMBL/GenBank/DDBJ whole genome shotgun (WGS) entry which is preliminary data.</text>
</comment>
<evidence type="ECO:0000313" key="4">
    <source>
        <dbReference type="Proteomes" id="UP000321304"/>
    </source>
</evidence>
<organism evidence="3 4">
    <name type="scientific">Bradyrhizobium macuxiense</name>
    <dbReference type="NCBI Taxonomy" id="1755647"/>
    <lineage>
        <taxon>Bacteria</taxon>
        <taxon>Pseudomonadati</taxon>
        <taxon>Pseudomonadota</taxon>
        <taxon>Alphaproteobacteria</taxon>
        <taxon>Hyphomicrobiales</taxon>
        <taxon>Nitrobacteraceae</taxon>
        <taxon>Bradyrhizobium</taxon>
    </lineage>
</organism>
<evidence type="ECO:0000256" key="1">
    <source>
        <dbReference type="SAM" id="MobiDB-lite"/>
    </source>
</evidence>
<dbReference type="EMBL" id="VITY01000009">
    <property type="protein sequence ID" value="TWB94926.1"/>
    <property type="molecule type" value="Genomic_DNA"/>
</dbReference>
<dbReference type="RefSeq" id="WP_167529203.1">
    <property type="nucleotide sequence ID" value="NZ_VITY01000009.1"/>
</dbReference>